<evidence type="ECO:0000256" key="10">
    <source>
        <dbReference type="ARBA" id="ARBA00023268"/>
    </source>
</evidence>
<reference evidence="14 15" key="1">
    <citation type="submission" date="2020-06" db="EMBL/GenBank/DDBJ databases">
        <authorList>
            <person name="Li R."/>
            <person name="Bekaert M."/>
        </authorList>
    </citation>
    <scope>NUCLEOTIDE SEQUENCE [LARGE SCALE GENOMIC DNA]</scope>
    <source>
        <strain evidence="15">wild</strain>
    </source>
</reference>
<dbReference type="Pfam" id="PF17921">
    <property type="entry name" value="Integrase_H2C2"/>
    <property type="match status" value="1"/>
</dbReference>
<dbReference type="GO" id="GO:0015074">
    <property type="term" value="P:DNA integration"/>
    <property type="evidence" value="ECO:0007669"/>
    <property type="project" value="UniProtKB-KW"/>
</dbReference>
<keyword evidence="9" id="KW-0695">RNA-directed DNA polymerase</keyword>
<dbReference type="GO" id="GO:0003964">
    <property type="term" value="F:RNA-directed DNA polymerase activity"/>
    <property type="evidence" value="ECO:0007669"/>
    <property type="project" value="UniProtKB-KW"/>
</dbReference>
<accession>A0A6J8AW93</accession>
<keyword evidence="1" id="KW-0808">Transferase</keyword>
<dbReference type="InterPro" id="IPR043502">
    <property type="entry name" value="DNA/RNA_pol_sf"/>
</dbReference>
<dbReference type="Gene3D" id="3.10.10.10">
    <property type="entry name" value="HIV Type 1 Reverse Transcriptase, subunit A, domain 1"/>
    <property type="match status" value="1"/>
</dbReference>
<dbReference type="GO" id="GO:0008270">
    <property type="term" value="F:zinc ion binding"/>
    <property type="evidence" value="ECO:0007669"/>
    <property type="project" value="InterPro"/>
</dbReference>
<evidence type="ECO:0000256" key="2">
    <source>
        <dbReference type="ARBA" id="ARBA00022695"/>
    </source>
</evidence>
<dbReference type="InterPro" id="IPR000953">
    <property type="entry name" value="Chromo/chromo_shadow_dom"/>
</dbReference>
<dbReference type="InterPro" id="IPR001878">
    <property type="entry name" value="Znf_CCHC"/>
</dbReference>
<dbReference type="InterPro" id="IPR043128">
    <property type="entry name" value="Rev_trsase/Diguanyl_cyclase"/>
</dbReference>
<keyword evidence="4" id="KW-0255">Endonuclease</keyword>
<dbReference type="Gene3D" id="3.30.420.10">
    <property type="entry name" value="Ribonuclease H-like superfamily/Ribonuclease H"/>
    <property type="match status" value="1"/>
</dbReference>
<dbReference type="GO" id="GO:0004519">
    <property type="term" value="F:endonuclease activity"/>
    <property type="evidence" value="ECO:0007669"/>
    <property type="project" value="UniProtKB-KW"/>
</dbReference>
<dbReference type="InterPro" id="IPR021109">
    <property type="entry name" value="Peptidase_aspartic_dom_sf"/>
</dbReference>
<evidence type="ECO:0000256" key="11">
    <source>
        <dbReference type="SAM" id="MobiDB-lite"/>
    </source>
</evidence>
<evidence type="ECO:0000256" key="3">
    <source>
        <dbReference type="ARBA" id="ARBA00022722"/>
    </source>
</evidence>
<dbReference type="PROSITE" id="PS00141">
    <property type="entry name" value="ASP_PROTEASE"/>
    <property type="match status" value="1"/>
</dbReference>
<dbReference type="Pfam" id="PF00665">
    <property type="entry name" value="rve"/>
    <property type="match status" value="1"/>
</dbReference>
<dbReference type="OrthoDB" id="115435at2759"/>
<dbReference type="PANTHER" id="PTHR37984">
    <property type="entry name" value="PROTEIN CBG26694"/>
    <property type="match status" value="1"/>
</dbReference>
<keyword evidence="3" id="KW-0540">Nuclease</keyword>
<evidence type="ECO:0000313" key="15">
    <source>
        <dbReference type="Proteomes" id="UP000507470"/>
    </source>
</evidence>
<evidence type="ECO:0000256" key="1">
    <source>
        <dbReference type="ARBA" id="ARBA00022679"/>
    </source>
</evidence>
<dbReference type="Proteomes" id="UP000507470">
    <property type="component" value="Unassembled WGS sequence"/>
</dbReference>
<dbReference type="EMBL" id="CACVKT020002101">
    <property type="protein sequence ID" value="CAC5375136.1"/>
    <property type="molecule type" value="Genomic_DNA"/>
</dbReference>
<evidence type="ECO:0000259" key="12">
    <source>
        <dbReference type="PROSITE" id="PS50013"/>
    </source>
</evidence>
<feature type="domain" description="Chromo" evidence="12">
    <location>
        <begin position="1571"/>
        <end position="1625"/>
    </location>
</feature>
<dbReference type="InterPro" id="IPR016197">
    <property type="entry name" value="Chromo-like_dom_sf"/>
</dbReference>
<dbReference type="SUPFAM" id="SSF56672">
    <property type="entry name" value="DNA/RNA polymerases"/>
    <property type="match status" value="1"/>
</dbReference>
<evidence type="ECO:0000313" key="14">
    <source>
        <dbReference type="EMBL" id="CAC5375136.1"/>
    </source>
</evidence>
<evidence type="ECO:0008006" key="16">
    <source>
        <dbReference type="Google" id="ProtNLM"/>
    </source>
</evidence>
<name>A0A6J8AW93_MYTCO</name>
<dbReference type="CDD" id="cd00303">
    <property type="entry name" value="retropepsin_like"/>
    <property type="match status" value="1"/>
</dbReference>
<sequence length="1625" mass="184645">MLGLVIQKTQSEALSFAKAGEAYKYRIHEQCAAVGKGPSFRNAQSEDISEMKSQIYELTSMMKKLTPDKAFQQSDQRQSSGCYKCSCTGHAKRYCNWNGSGTISAEISCQLCNQSGHGAGQCLKYKAKTDNYNKNRVVCQICSKPNHTASECYHNQFAQQGNPNFLGDIRHGPSGSFSENSSYSDNDTSEFYSDNENFSIAQTDSKFIYLHVKFHSIQVAALLDSGSSINIMSTSLYNSIPQACKSMIDVNNGDNIKLANDQNVQVKGTATVKMYYKGDKHCLQVYILEQTSHPFILGTSYLKDNKITIDFGESEVVQKHANIRCRKRITLDPHSEIIIWGRLLRNIHFGYQGMCESSTQILSHGLISSKAVVTVSQDRTVAVKILNPGRNSVVIPKGKIIAKFSQLTEEYQVRHVNCTNNVPVVQNINLVKQCPAEQGDSIDCEFLENFEINPTLKDDQKIALNHLLCDNKEVFVTTDRPNLGCTDIAQHHIILKPDMRPLHQKPYRLTPHKKEVLRHHLDELLQQGVICELNATEEVLITSPVVLVAKRSKPSSEQISEKTTSLRQFRFCVDFRYLNTQTEPLKSFIPDIQELTESFTERIPNYIASIDMRHHISKEGIRPPPDRVRALNEFPPPQNVKQLRRALGMFNWFRKFIPNYSSAAEPLTRLLKKSAKFVWSREQETSFTRIKHLLLTSAVLAFPRFDLQFFLAVDSSATGIGYMLYQKHPSDTGEQIRVVRFGSKSLNSWQKSYGPTKLELLGVVTSIVDCASYLRGDRFTVECDHQALRSLFQNQFKGAIYDRWLAVLQQFNFDIKYKPAVDMQVPDALSRVENAPLLDVNAEESLNENDPHFPYEVEEVGKISFVNFAKLSTDEIETGYTADTEEESSKLTFKQESIDGHSTLPCNSMTLADSGITSIYPDDNRTTNENDSLFIESSCDVDSSDNNSFLQRHPTDLFDVCGNECVSDCACDTLFVNKYENETDNLRIDDLTHILQRHPIDFIDSGGPECDQTSDSLYLHVHNSGFDTEFTKVQDIKFVGTADKSRDQPIDFKRENIKHLQRLDETLLPVILYLENGTLPKLQKEARRLLLKAPDYSMIDDLLFHSRVAKSKRTQRMGEFQLVIPKQLIPNILETYHQTPLAGHMGIQQTMDNISEQFYFQNLPSTVSSYVRSCHDCQERKMTKAHTKSEIISFRTPTEPFQTWQVDLFGPLPITQKGNAYIFTAVDMFSKLLFCVPLLSSDSVTVSHALFQLVCTFGVCDCVISDKGSEFISQCTDQLCKILEVNQNFTPSFIHHCLGLCERTHRTVAERLTPYTKKGIQWDNMLPAITFSFNISPSDSTKYSPYEVVYGFRPKFPLSVSKLGIDLNSLHSDYHSYMNQQIDKLKLIREEAVVNAQKASEIMKERENKKTNPLKLNIGDFVYMLKEVVGPGKKLQPKYSGPYVVHEILSPHIVKLREKDSGKLFKNPVHLDRLKIAFVRAPNPTNYFIPISVKNEQTLNEIEKRAITNSEPTSNVVSDEPNSEPSVNNNLRTRPVRQIRKPMRYRSELGNISESTVADTSSSEQTDNTFYKVKRILAQRKRNECYEYLVQYKGEPAQNAIWTVENQLNEAAKQSIIKRPPPVID</sequence>
<keyword evidence="8" id="KW-0229">DNA integration</keyword>
<dbReference type="InterPro" id="IPR050951">
    <property type="entry name" value="Retrovirus_Pol_polyprotein"/>
</dbReference>
<dbReference type="InterPro" id="IPR001969">
    <property type="entry name" value="Aspartic_peptidase_AS"/>
</dbReference>
<protein>
    <recommendedName>
        <fullName evidence="16">Endonuclease</fullName>
    </recommendedName>
</protein>
<keyword evidence="7" id="KW-0694">RNA-binding</keyword>
<dbReference type="CDD" id="cd09274">
    <property type="entry name" value="RNase_HI_RT_Ty3"/>
    <property type="match status" value="1"/>
</dbReference>
<dbReference type="GO" id="GO:0003723">
    <property type="term" value="F:RNA binding"/>
    <property type="evidence" value="ECO:0007669"/>
    <property type="project" value="UniProtKB-KW"/>
</dbReference>
<proteinExistence type="predicted"/>
<dbReference type="Gene3D" id="2.40.70.10">
    <property type="entry name" value="Acid Proteases"/>
    <property type="match status" value="1"/>
</dbReference>
<dbReference type="Gene3D" id="1.10.340.70">
    <property type="match status" value="1"/>
</dbReference>
<keyword evidence="6" id="KW-0460">Magnesium</keyword>
<feature type="domain" description="Integrase catalytic" evidence="13">
    <location>
        <begin position="1196"/>
        <end position="1353"/>
    </location>
</feature>
<dbReference type="CDD" id="cd00024">
    <property type="entry name" value="CD_CSD"/>
    <property type="match status" value="1"/>
</dbReference>
<keyword evidence="2" id="KW-0548">Nucleotidyltransferase</keyword>
<organism evidence="14 15">
    <name type="scientific">Mytilus coruscus</name>
    <name type="common">Sea mussel</name>
    <dbReference type="NCBI Taxonomy" id="42192"/>
    <lineage>
        <taxon>Eukaryota</taxon>
        <taxon>Metazoa</taxon>
        <taxon>Spiralia</taxon>
        <taxon>Lophotrochozoa</taxon>
        <taxon>Mollusca</taxon>
        <taxon>Bivalvia</taxon>
        <taxon>Autobranchia</taxon>
        <taxon>Pteriomorphia</taxon>
        <taxon>Mytilida</taxon>
        <taxon>Mytiloidea</taxon>
        <taxon>Mytilidae</taxon>
        <taxon>Mytilinae</taxon>
        <taxon>Mytilus</taxon>
    </lineage>
</organism>
<dbReference type="FunFam" id="1.10.340.70:FF:000001">
    <property type="entry name" value="Retrovirus-related Pol polyprotein from transposon gypsy-like Protein"/>
    <property type="match status" value="1"/>
</dbReference>
<evidence type="ECO:0000256" key="4">
    <source>
        <dbReference type="ARBA" id="ARBA00022759"/>
    </source>
</evidence>
<evidence type="ECO:0000259" key="13">
    <source>
        <dbReference type="PROSITE" id="PS50994"/>
    </source>
</evidence>
<keyword evidence="15" id="KW-1185">Reference proteome</keyword>
<dbReference type="InterPro" id="IPR041588">
    <property type="entry name" value="Integrase_H2C2"/>
</dbReference>
<evidence type="ECO:0000256" key="9">
    <source>
        <dbReference type="ARBA" id="ARBA00022918"/>
    </source>
</evidence>
<dbReference type="SUPFAM" id="SSF54160">
    <property type="entry name" value="Chromo domain-like"/>
    <property type="match status" value="1"/>
</dbReference>
<dbReference type="PROSITE" id="PS50013">
    <property type="entry name" value="CHROMO_2"/>
    <property type="match status" value="1"/>
</dbReference>
<keyword evidence="10" id="KW-0511">Multifunctional enzyme</keyword>
<dbReference type="PROSITE" id="PS50994">
    <property type="entry name" value="INTEGRASE"/>
    <property type="match status" value="1"/>
</dbReference>
<evidence type="ECO:0000256" key="7">
    <source>
        <dbReference type="ARBA" id="ARBA00022884"/>
    </source>
</evidence>
<evidence type="ECO:0000256" key="8">
    <source>
        <dbReference type="ARBA" id="ARBA00022908"/>
    </source>
</evidence>
<dbReference type="Gene3D" id="3.30.70.270">
    <property type="match status" value="1"/>
</dbReference>
<dbReference type="FunFam" id="3.30.70.270:FF:000020">
    <property type="entry name" value="Transposon Tf2-6 polyprotein-like Protein"/>
    <property type="match status" value="1"/>
</dbReference>
<feature type="region of interest" description="Disordered" evidence="11">
    <location>
        <begin position="1510"/>
        <end position="1530"/>
    </location>
</feature>
<dbReference type="SUPFAM" id="SSF50630">
    <property type="entry name" value="Acid proteases"/>
    <property type="match status" value="1"/>
</dbReference>
<dbReference type="InterPro" id="IPR041577">
    <property type="entry name" value="RT_RNaseH_2"/>
</dbReference>
<dbReference type="GO" id="GO:0004190">
    <property type="term" value="F:aspartic-type endopeptidase activity"/>
    <property type="evidence" value="ECO:0007669"/>
    <property type="project" value="InterPro"/>
</dbReference>
<dbReference type="Gene3D" id="2.40.50.40">
    <property type="match status" value="1"/>
</dbReference>
<gene>
    <name evidence="14" type="ORF">MCOR_12262</name>
</gene>
<dbReference type="PANTHER" id="PTHR37984:SF5">
    <property type="entry name" value="PROTEIN NYNRIN-LIKE"/>
    <property type="match status" value="1"/>
</dbReference>
<dbReference type="InterPro" id="IPR012337">
    <property type="entry name" value="RNaseH-like_sf"/>
</dbReference>
<evidence type="ECO:0000256" key="5">
    <source>
        <dbReference type="ARBA" id="ARBA00022801"/>
    </source>
</evidence>
<dbReference type="SUPFAM" id="SSF53098">
    <property type="entry name" value="Ribonuclease H-like"/>
    <property type="match status" value="1"/>
</dbReference>
<dbReference type="SMART" id="SM00343">
    <property type="entry name" value="ZnF_C2HC"/>
    <property type="match status" value="3"/>
</dbReference>
<evidence type="ECO:0000256" key="6">
    <source>
        <dbReference type="ARBA" id="ARBA00022842"/>
    </source>
</evidence>
<dbReference type="InterPro" id="IPR036397">
    <property type="entry name" value="RNaseH_sf"/>
</dbReference>
<dbReference type="Pfam" id="PF17919">
    <property type="entry name" value="RT_RNaseH_2"/>
    <property type="match status" value="1"/>
</dbReference>
<dbReference type="GO" id="GO:0006508">
    <property type="term" value="P:proteolysis"/>
    <property type="evidence" value="ECO:0007669"/>
    <property type="project" value="InterPro"/>
</dbReference>
<dbReference type="InterPro" id="IPR001584">
    <property type="entry name" value="Integrase_cat-core"/>
</dbReference>
<keyword evidence="5" id="KW-0378">Hydrolase</keyword>